<evidence type="ECO:0000313" key="2">
    <source>
        <dbReference type="EMBL" id="DAF97292.1"/>
    </source>
</evidence>
<sequence length="392" mass="45039">MIKLYDYQKEQIEKSKSRWFFQMGMGTGKTYTALGHYLKHATDKPHLVIVAPKAVATSGDWSDACEAFGIDSFEVWRTDDVKKRRPQAYPYWLIVDEGHKFKAYNSQRGKAIQKLTREACGWSMLSGTFANGKFKDDGHGGYALAGGKWEDMSNFAIITGLVENITEFRRRFGTEVSNRWSNYPSYKYKVKIPKLSAWWGSVASDVITIDDVQELPAVQDFVVKLPKARWKKDDMPIFETNSEKRVWERVNSNIKAKSEWLHDFIENTTDGVVIFYNFNAEREVITDVLSKFKDWTVKNINGSTNELSEVKKWPRTALIVQVKAGGAGLNLQGATHAIWWGLPDSYTDYEQSRFRIYRSGQDKNTTRTELVAGIDNDIKQALDEKRDWNESD</sequence>
<organism evidence="2">
    <name type="scientific">Siphoviridae sp. ctPJ52</name>
    <dbReference type="NCBI Taxonomy" id="2825483"/>
    <lineage>
        <taxon>Viruses</taxon>
        <taxon>Duplodnaviria</taxon>
        <taxon>Heunggongvirae</taxon>
        <taxon>Uroviricota</taxon>
        <taxon>Caudoviricetes</taxon>
    </lineage>
</organism>
<dbReference type="InterPro" id="IPR027417">
    <property type="entry name" value="P-loop_NTPase"/>
</dbReference>
<dbReference type="EMBL" id="BK016131">
    <property type="protein sequence ID" value="DAF97292.1"/>
    <property type="molecule type" value="Genomic_DNA"/>
</dbReference>
<proteinExistence type="predicted"/>
<reference evidence="2" key="1">
    <citation type="journal article" date="2021" name="Proc. Natl. Acad. Sci. U.S.A.">
        <title>A Catalog of Tens of Thousands of Viruses from Human Metagenomes Reveals Hidden Associations with Chronic Diseases.</title>
        <authorList>
            <person name="Tisza M.J."/>
            <person name="Buck C.B."/>
        </authorList>
    </citation>
    <scope>NUCLEOTIDE SEQUENCE</scope>
    <source>
        <strain evidence="2">CtPJ52</strain>
    </source>
</reference>
<feature type="domain" description="Helicase C-terminal" evidence="1">
    <location>
        <begin position="257"/>
        <end position="360"/>
    </location>
</feature>
<dbReference type="InterPro" id="IPR001650">
    <property type="entry name" value="Helicase_C-like"/>
</dbReference>
<dbReference type="Gene3D" id="3.40.50.300">
    <property type="entry name" value="P-loop containing nucleotide triphosphate hydrolases"/>
    <property type="match status" value="2"/>
</dbReference>
<evidence type="ECO:0000259" key="1">
    <source>
        <dbReference type="Pfam" id="PF00271"/>
    </source>
</evidence>
<dbReference type="SUPFAM" id="SSF52540">
    <property type="entry name" value="P-loop containing nucleoside triphosphate hydrolases"/>
    <property type="match status" value="2"/>
</dbReference>
<name>A0A8S5USB4_9CAUD</name>
<protein>
    <submittedName>
        <fullName evidence="2">Chromatin remodeling complex ATPase</fullName>
    </submittedName>
</protein>
<dbReference type="Pfam" id="PF00271">
    <property type="entry name" value="Helicase_C"/>
    <property type="match status" value="1"/>
</dbReference>
<accession>A0A8S5USB4</accession>